<keyword evidence="2" id="KW-1185">Reference proteome</keyword>
<dbReference type="EMBL" id="CP016503">
    <property type="protein sequence ID" value="ANV98315.1"/>
    <property type="molecule type" value="Genomic_DNA"/>
</dbReference>
<accession>A0A1B1U6K3</accession>
<evidence type="ECO:0000313" key="2">
    <source>
        <dbReference type="Proteomes" id="UP000092884"/>
    </source>
</evidence>
<gene>
    <name evidence="1" type="ORF">BBW65_05660</name>
</gene>
<name>A0A1B1U6K3_9HELI</name>
<dbReference type="Proteomes" id="UP000092884">
    <property type="component" value="Chromosome"/>
</dbReference>
<proteinExistence type="predicted"/>
<dbReference type="OrthoDB" id="9553757at2"/>
<dbReference type="STRING" id="222136.BBW65_05660"/>
<evidence type="ECO:0000313" key="1">
    <source>
        <dbReference type="EMBL" id="ANV98315.1"/>
    </source>
</evidence>
<dbReference type="KEGG" id="het:BBW65_05660"/>
<dbReference type="AlphaFoldDB" id="A0A1B1U6K3"/>
<reference evidence="2" key="1">
    <citation type="submission" date="2016-07" db="EMBL/GenBank/DDBJ databases">
        <authorList>
            <person name="Florea S."/>
            <person name="Webb J.S."/>
            <person name="Jaromczyk J."/>
            <person name="Schardl C.L."/>
        </authorList>
    </citation>
    <scope>NUCLEOTIDE SEQUENCE [LARGE SCALE GENOMIC DNA]</scope>
    <source>
        <strain evidence="2">MIT 01-6242</strain>
    </source>
</reference>
<protein>
    <submittedName>
        <fullName evidence="1">Uncharacterized protein</fullName>
    </submittedName>
</protein>
<sequence length="122" mass="14751">MLRLNFRDCNGIEHALHIQSHWRFKKHNRIFVGSFDLTNHAKEELEYRWGNTLADSFLEKLINILPLRIIRLKINTLRDISIIFDHKITFECFIDSSKEELEHWRWIDLSHSSPKHIVFKEV</sequence>
<organism evidence="1 2">
    <name type="scientific">Helicobacter enhydrae</name>
    <dbReference type="NCBI Taxonomy" id="222136"/>
    <lineage>
        <taxon>Bacteria</taxon>
        <taxon>Pseudomonadati</taxon>
        <taxon>Campylobacterota</taxon>
        <taxon>Epsilonproteobacteria</taxon>
        <taxon>Campylobacterales</taxon>
        <taxon>Helicobacteraceae</taxon>
        <taxon>Helicobacter</taxon>
    </lineage>
</organism>